<sequence>MRTEIPLDVADIGRFAKSLRGQIETDASHQTMLNALARAAGWRNYQHLRAAHEGAAPEPPADLRAVTRAAARFDADGRFTGWPVKRSLRTLCLWPIWARLPQGPLDERGISAAIHDLCTFRDAAGIRREMVGEGLLTRNRDGSDYRRLNRAPDQTQRALIRAVIGRGP</sequence>
<dbReference type="AlphaFoldDB" id="A0A0D1DBF2"/>
<dbReference type="STRING" id="935700.jaqu_10090"/>
<feature type="domain" description="DUF2087" evidence="1">
    <location>
        <begin position="78"/>
        <end position="147"/>
    </location>
</feature>
<evidence type="ECO:0000259" key="1">
    <source>
        <dbReference type="Pfam" id="PF09860"/>
    </source>
</evidence>
<evidence type="ECO:0000313" key="2">
    <source>
        <dbReference type="EMBL" id="KIT17278.1"/>
    </source>
</evidence>
<evidence type="ECO:0000313" key="3">
    <source>
        <dbReference type="Proteomes" id="UP000032232"/>
    </source>
</evidence>
<dbReference type="EMBL" id="JYFE01000020">
    <property type="protein sequence ID" value="KIT17278.1"/>
    <property type="molecule type" value="Genomic_DNA"/>
</dbReference>
<dbReference type="RefSeq" id="WP_043917846.1">
    <property type="nucleotide sequence ID" value="NZ_FZPF01000007.1"/>
</dbReference>
<reference evidence="2 3" key="1">
    <citation type="submission" date="2015-02" db="EMBL/GenBank/DDBJ databases">
        <title>Genome Sequence of Jannaschia aquimarina DSM28248, a member of the Roseobacter clade.</title>
        <authorList>
            <person name="Voget S."/>
            <person name="Daniel R."/>
        </authorList>
    </citation>
    <scope>NUCLEOTIDE SEQUENCE [LARGE SCALE GENOMIC DNA]</scope>
    <source>
        <strain evidence="2 3">GSW-M26</strain>
    </source>
</reference>
<keyword evidence="3" id="KW-1185">Reference proteome</keyword>
<dbReference type="OrthoDB" id="6867569at2"/>
<dbReference type="PATRIC" id="fig|935700.4.peg.1053"/>
<dbReference type="InterPro" id="IPR018656">
    <property type="entry name" value="DUF2087"/>
</dbReference>
<gene>
    <name evidence="2" type="ORF">jaqu_10090</name>
</gene>
<organism evidence="2 3">
    <name type="scientific">Jannaschia aquimarina</name>
    <dbReference type="NCBI Taxonomy" id="935700"/>
    <lineage>
        <taxon>Bacteria</taxon>
        <taxon>Pseudomonadati</taxon>
        <taxon>Pseudomonadota</taxon>
        <taxon>Alphaproteobacteria</taxon>
        <taxon>Rhodobacterales</taxon>
        <taxon>Roseobacteraceae</taxon>
        <taxon>Jannaschia</taxon>
    </lineage>
</organism>
<proteinExistence type="predicted"/>
<accession>A0A0D1DBF2</accession>
<dbReference type="Pfam" id="PF09860">
    <property type="entry name" value="DUF2087"/>
    <property type="match status" value="1"/>
</dbReference>
<protein>
    <recommendedName>
        <fullName evidence="1">DUF2087 domain-containing protein</fullName>
    </recommendedName>
</protein>
<comment type="caution">
    <text evidence="2">The sequence shown here is derived from an EMBL/GenBank/DDBJ whole genome shotgun (WGS) entry which is preliminary data.</text>
</comment>
<name>A0A0D1DBF2_9RHOB</name>
<dbReference type="Proteomes" id="UP000032232">
    <property type="component" value="Unassembled WGS sequence"/>
</dbReference>